<organism evidence="8 9">
    <name type="scientific">Geotrichum candidum</name>
    <name type="common">Oospora lactis</name>
    <name type="synonym">Dipodascus geotrichum</name>
    <dbReference type="NCBI Taxonomy" id="1173061"/>
    <lineage>
        <taxon>Eukaryota</taxon>
        <taxon>Fungi</taxon>
        <taxon>Dikarya</taxon>
        <taxon>Ascomycota</taxon>
        <taxon>Saccharomycotina</taxon>
        <taxon>Dipodascomycetes</taxon>
        <taxon>Dipodascales</taxon>
        <taxon>Dipodascaceae</taxon>
        <taxon>Geotrichum</taxon>
    </lineage>
</organism>
<dbReference type="InterPro" id="IPR002328">
    <property type="entry name" value="ADH_Zn_CS"/>
</dbReference>
<dbReference type="SUPFAM" id="SSF50129">
    <property type="entry name" value="GroES-like"/>
    <property type="match status" value="1"/>
</dbReference>
<dbReference type="SUPFAM" id="SSF51735">
    <property type="entry name" value="NAD(P)-binding Rossmann-fold domains"/>
    <property type="match status" value="1"/>
</dbReference>
<reference evidence="8" key="1">
    <citation type="submission" date="2014-03" db="EMBL/GenBank/DDBJ databases">
        <authorList>
            <person name="Casaregola S."/>
        </authorList>
    </citation>
    <scope>NUCLEOTIDE SEQUENCE [LARGE SCALE GENOMIC DNA]</scope>
    <source>
        <strain evidence="8">CLIB 918</strain>
    </source>
</reference>
<dbReference type="AlphaFoldDB" id="A0A0J9XAG9"/>
<dbReference type="GO" id="GO:0008270">
    <property type="term" value="F:zinc ion binding"/>
    <property type="evidence" value="ECO:0007669"/>
    <property type="project" value="InterPro"/>
</dbReference>
<protein>
    <submittedName>
        <fullName evidence="8">Similar to Saccharomyces cerevisiae YAL060W BDH1 NAD-dependent (R,R)-butanediol dehydrogenase</fullName>
    </submittedName>
</protein>
<dbReference type="Proteomes" id="UP000242525">
    <property type="component" value="Unassembled WGS sequence"/>
</dbReference>
<evidence type="ECO:0000256" key="3">
    <source>
        <dbReference type="ARBA" id="ARBA00022723"/>
    </source>
</evidence>
<comment type="similarity">
    <text evidence="2 6">Belongs to the zinc-containing alcohol dehydrogenase family.</text>
</comment>
<dbReference type="Gene3D" id="3.40.50.720">
    <property type="entry name" value="NAD(P)-binding Rossmann-like Domain"/>
    <property type="match status" value="1"/>
</dbReference>
<gene>
    <name evidence="8" type="ORF">BN980_GECA06s00219g</name>
</gene>
<name>A0A0J9XAG9_GEOCN</name>
<keyword evidence="3 6" id="KW-0479">Metal-binding</keyword>
<keyword evidence="5" id="KW-0560">Oxidoreductase</keyword>
<proteinExistence type="inferred from homology"/>
<dbReference type="Pfam" id="PF08240">
    <property type="entry name" value="ADH_N"/>
    <property type="match status" value="1"/>
</dbReference>
<dbReference type="InterPro" id="IPR020843">
    <property type="entry name" value="ER"/>
</dbReference>
<dbReference type="OrthoDB" id="5363962at2759"/>
<evidence type="ECO:0000256" key="1">
    <source>
        <dbReference type="ARBA" id="ARBA00001947"/>
    </source>
</evidence>
<dbReference type="GO" id="GO:0005737">
    <property type="term" value="C:cytoplasm"/>
    <property type="evidence" value="ECO:0007669"/>
    <property type="project" value="TreeGrafter"/>
</dbReference>
<comment type="caution">
    <text evidence="8">The sequence shown here is derived from an EMBL/GenBank/DDBJ whole genome shotgun (WGS) entry which is preliminary data.</text>
</comment>
<dbReference type="InterPro" id="IPR036291">
    <property type="entry name" value="NAD(P)-bd_dom_sf"/>
</dbReference>
<dbReference type="InterPro" id="IPR013149">
    <property type="entry name" value="ADH-like_C"/>
</dbReference>
<evidence type="ECO:0000313" key="8">
    <source>
        <dbReference type="EMBL" id="CDO53820.1"/>
    </source>
</evidence>
<dbReference type="CDD" id="cd08233">
    <property type="entry name" value="butanediol_DH_like"/>
    <property type="match status" value="1"/>
</dbReference>
<dbReference type="InterPro" id="IPR013154">
    <property type="entry name" value="ADH-like_N"/>
</dbReference>
<evidence type="ECO:0000256" key="6">
    <source>
        <dbReference type="RuleBase" id="RU361277"/>
    </source>
</evidence>
<evidence type="ECO:0000256" key="5">
    <source>
        <dbReference type="ARBA" id="ARBA00023002"/>
    </source>
</evidence>
<evidence type="ECO:0000256" key="2">
    <source>
        <dbReference type="ARBA" id="ARBA00008072"/>
    </source>
</evidence>
<dbReference type="Pfam" id="PF00107">
    <property type="entry name" value="ADH_zinc_N"/>
    <property type="match status" value="1"/>
</dbReference>
<dbReference type="SMART" id="SM00829">
    <property type="entry name" value="PKS_ER"/>
    <property type="match status" value="1"/>
</dbReference>
<dbReference type="PANTHER" id="PTHR43161:SF23">
    <property type="entry name" value="(R,R)-BUTANEDIOL DEHYDROGENASE-RELATED"/>
    <property type="match status" value="1"/>
</dbReference>
<dbReference type="EMBL" id="CCBN010000006">
    <property type="protein sequence ID" value="CDO53820.1"/>
    <property type="molecule type" value="Genomic_DNA"/>
</dbReference>
<evidence type="ECO:0000259" key="7">
    <source>
        <dbReference type="SMART" id="SM00829"/>
    </source>
</evidence>
<dbReference type="GO" id="GO:0034079">
    <property type="term" value="P:butanediol biosynthetic process"/>
    <property type="evidence" value="ECO:0007669"/>
    <property type="project" value="TreeGrafter"/>
</dbReference>
<keyword evidence="9" id="KW-1185">Reference proteome</keyword>
<accession>A0A0J9XAG9</accession>
<dbReference type="PANTHER" id="PTHR43161">
    <property type="entry name" value="SORBITOL DEHYDROGENASE"/>
    <property type="match status" value="1"/>
</dbReference>
<comment type="cofactor">
    <cofactor evidence="1 6">
        <name>Zn(2+)</name>
        <dbReference type="ChEBI" id="CHEBI:29105"/>
    </cofactor>
</comment>
<dbReference type="STRING" id="1173061.A0A0J9XAG9"/>
<evidence type="ECO:0000256" key="4">
    <source>
        <dbReference type="ARBA" id="ARBA00022833"/>
    </source>
</evidence>
<feature type="domain" description="Enoyl reductase (ER)" evidence="7">
    <location>
        <begin position="8"/>
        <end position="368"/>
    </location>
</feature>
<dbReference type="Gene3D" id="3.90.180.10">
    <property type="entry name" value="Medium-chain alcohol dehydrogenases, catalytic domain"/>
    <property type="match status" value="1"/>
</dbReference>
<keyword evidence="4 6" id="KW-0862">Zinc</keyword>
<dbReference type="PROSITE" id="PS00059">
    <property type="entry name" value="ADH_ZINC"/>
    <property type="match status" value="1"/>
</dbReference>
<dbReference type="GO" id="GO:0000721">
    <property type="term" value="F:(R,R)-butanediol dehydrogenase activity"/>
    <property type="evidence" value="ECO:0007669"/>
    <property type="project" value="TreeGrafter"/>
</dbReference>
<dbReference type="InterPro" id="IPR011032">
    <property type="entry name" value="GroES-like_sf"/>
</dbReference>
<sequence length="404" mass="43088">MKALHIFGQNDIRVVNDAPIPKITDPKDVVIEVSFCGICGTDLHEYISGPIFGPQPGESHQFSGVELPLCMGHEYSGTVIDVGAEVTKVKPGSRVCVDVSYACFEQNQETPCTACQNGSPNACARLCLRGLSATSGGLCHTSIVPERAVHVLPDNVPLDIGAMVQPVSISWHAVRISGIKPGQTALVLGAGPIGIAVILALLGHGASKIIVSEPAKIRREQALSIGATHALDPFSYKGGVPELVKAVHEITGEGVDFAYDCSGIQSTLDTALDSLAFQGTAVNLAIWPHEKTATILPMKLTAREKRYMGSMGLTGLDMDQVIAAFSDGSMPMDKARTMITSKIHIDDAVDDGFHQLLNNKDKHIKILIAPGGHRDGVTKNEIAEHLPNGIDVLTWQAQWNTTEK</sequence>
<evidence type="ECO:0000313" key="9">
    <source>
        <dbReference type="Proteomes" id="UP000242525"/>
    </source>
</evidence>